<keyword evidence="8" id="KW-0804">Transcription</keyword>
<reference evidence="14 15" key="1">
    <citation type="journal article" date="2011" name="Proc. Natl. Acad. Sci. U.S.A.">
        <title>Evolutionary erosion of yeast sex chromosomes by mating-type switching accidents.</title>
        <authorList>
            <person name="Gordon J.L."/>
            <person name="Armisen D."/>
            <person name="Proux-Wera E."/>
            <person name="Oheigeartaigh S.S."/>
            <person name="Byrne K.P."/>
            <person name="Wolfe K.H."/>
        </authorList>
    </citation>
    <scope>NUCLEOTIDE SEQUENCE [LARGE SCALE GENOMIC DNA]</scope>
    <source>
        <strain evidence="15">ATCC 24235 / CBS 4417 / NBRC 1672 / NRRL Y-8282 / UCD 70-5</strain>
    </source>
</reference>
<dbReference type="eggNOG" id="KOG1721">
    <property type="taxonomic scope" value="Eukaryota"/>
</dbReference>
<keyword evidence="2" id="KW-0479">Metal-binding</keyword>
<evidence type="ECO:0000259" key="13">
    <source>
        <dbReference type="PROSITE" id="PS50157"/>
    </source>
</evidence>
<feature type="region of interest" description="Disordered" evidence="11">
    <location>
        <begin position="331"/>
        <end position="361"/>
    </location>
</feature>
<keyword evidence="4 10" id="KW-0863">Zinc-finger</keyword>
<dbReference type="SUPFAM" id="SSF57667">
    <property type="entry name" value="beta-beta-alpha zinc fingers"/>
    <property type="match status" value="1"/>
</dbReference>
<keyword evidence="5" id="KW-0862">Zinc</keyword>
<feature type="compositionally biased region" description="Polar residues" evidence="11">
    <location>
        <begin position="426"/>
        <end position="437"/>
    </location>
</feature>
<evidence type="ECO:0000256" key="10">
    <source>
        <dbReference type="PROSITE-ProRule" id="PRU00042"/>
    </source>
</evidence>
<dbReference type="InterPro" id="IPR050457">
    <property type="entry name" value="ZnFinger_BTB_dom_contain"/>
</dbReference>
<dbReference type="GO" id="GO:0008270">
    <property type="term" value="F:zinc ion binding"/>
    <property type="evidence" value="ECO:0007669"/>
    <property type="project" value="UniProtKB-KW"/>
</dbReference>
<dbReference type="PANTHER" id="PTHR46105">
    <property type="entry name" value="AGAP004733-PA"/>
    <property type="match status" value="1"/>
</dbReference>
<evidence type="ECO:0000313" key="14">
    <source>
        <dbReference type="EMBL" id="CCE65927.1"/>
    </source>
</evidence>
<feature type="domain" description="C2H2-type" evidence="13">
    <location>
        <begin position="462"/>
        <end position="490"/>
    </location>
</feature>
<dbReference type="HOGENOM" id="CLU_618294_0_0_1"/>
<dbReference type="OrthoDB" id="654211at2759"/>
<dbReference type="GO" id="GO:0000981">
    <property type="term" value="F:DNA-binding transcription factor activity, RNA polymerase II-specific"/>
    <property type="evidence" value="ECO:0007669"/>
    <property type="project" value="TreeGrafter"/>
</dbReference>
<evidence type="ECO:0000256" key="9">
    <source>
        <dbReference type="ARBA" id="ARBA00023242"/>
    </source>
</evidence>
<evidence type="ECO:0000256" key="2">
    <source>
        <dbReference type="ARBA" id="ARBA00022723"/>
    </source>
</evidence>
<dbReference type="Gene3D" id="3.30.160.60">
    <property type="entry name" value="Classic Zinc Finger"/>
    <property type="match status" value="2"/>
</dbReference>
<dbReference type="GeneID" id="11530508"/>
<protein>
    <recommendedName>
        <fullName evidence="13">C2H2-type domain-containing protein</fullName>
    </recommendedName>
</protein>
<feature type="domain" description="C2H2-type" evidence="13">
    <location>
        <begin position="491"/>
        <end position="518"/>
    </location>
</feature>
<feature type="chain" id="PRO_5003508777" description="C2H2-type domain-containing protein" evidence="12">
    <location>
        <begin position="20"/>
        <end position="519"/>
    </location>
</feature>
<dbReference type="FunFam" id="3.30.160.60:FF:000045">
    <property type="entry name" value="ZFP69 zinc finger protein B"/>
    <property type="match status" value="1"/>
</dbReference>
<dbReference type="GO" id="GO:0005634">
    <property type="term" value="C:nucleus"/>
    <property type="evidence" value="ECO:0007669"/>
    <property type="project" value="UniProtKB-SubCell"/>
</dbReference>
<keyword evidence="3" id="KW-0677">Repeat</keyword>
<keyword evidence="12" id="KW-0732">Signal</keyword>
<dbReference type="PROSITE" id="PS50157">
    <property type="entry name" value="ZINC_FINGER_C2H2_2"/>
    <property type="match status" value="2"/>
</dbReference>
<dbReference type="Proteomes" id="UP000005666">
    <property type="component" value="Chromosome 14"/>
</dbReference>
<feature type="compositionally biased region" description="Low complexity" evidence="11">
    <location>
        <begin position="443"/>
        <end position="452"/>
    </location>
</feature>
<dbReference type="SMART" id="SM00355">
    <property type="entry name" value="ZnF_C2H2"/>
    <property type="match status" value="2"/>
</dbReference>
<dbReference type="InterPro" id="IPR036236">
    <property type="entry name" value="Znf_C2H2_sf"/>
</dbReference>
<dbReference type="FunFam" id="3.30.160.60:FF:000202">
    <property type="entry name" value="Zinc finger protein 574"/>
    <property type="match status" value="1"/>
</dbReference>
<proteinExistence type="predicted"/>
<evidence type="ECO:0000256" key="3">
    <source>
        <dbReference type="ARBA" id="ARBA00022737"/>
    </source>
</evidence>
<dbReference type="Pfam" id="PF00096">
    <property type="entry name" value="zf-C2H2"/>
    <property type="match status" value="2"/>
</dbReference>
<evidence type="ECO:0000256" key="8">
    <source>
        <dbReference type="ARBA" id="ARBA00023163"/>
    </source>
</evidence>
<evidence type="ECO:0000313" key="15">
    <source>
        <dbReference type="Proteomes" id="UP000005666"/>
    </source>
</evidence>
<evidence type="ECO:0000256" key="1">
    <source>
        <dbReference type="ARBA" id="ARBA00004123"/>
    </source>
</evidence>
<feature type="region of interest" description="Disordered" evidence="11">
    <location>
        <begin position="403"/>
        <end position="452"/>
    </location>
</feature>
<dbReference type="KEGG" id="tpf:TPHA_0N01460"/>
<evidence type="ECO:0000256" key="7">
    <source>
        <dbReference type="ARBA" id="ARBA00023125"/>
    </source>
</evidence>
<dbReference type="RefSeq" id="XP_003688361.1">
    <property type="nucleotide sequence ID" value="XM_003688313.1"/>
</dbReference>
<dbReference type="EMBL" id="HE612869">
    <property type="protein sequence ID" value="CCE65927.1"/>
    <property type="molecule type" value="Genomic_DNA"/>
</dbReference>
<dbReference type="GO" id="GO:0000978">
    <property type="term" value="F:RNA polymerase II cis-regulatory region sequence-specific DNA binding"/>
    <property type="evidence" value="ECO:0007669"/>
    <property type="project" value="TreeGrafter"/>
</dbReference>
<accession>G8C199</accession>
<dbReference type="PROSITE" id="PS00028">
    <property type="entry name" value="ZINC_FINGER_C2H2_1"/>
    <property type="match status" value="2"/>
</dbReference>
<dbReference type="STRING" id="1071381.G8C199"/>
<evidence type="ECO:0000256" key="4">
    <source>
        <dbReference type="ARBA" id="ARBA00022771"/>
    </source>
</evidence>
<dbReference type="AlphaFoldDB" id="G8C199"/>
<keyword evidence="9" id="KW-0539">Nucleus</keyword>
<dbReference type="PANTHER" id="PTHR46105:SF5">
    <property type="entry name" value="ZINC FINGER AND BTB DOMAIN-CONTAINING PROTEIN 44 ISOFORM X1"/>
    <property type="match status" value="1"/>
</dbReference>
<organism evidence="14 15">
    <name type="scientific">Tetrapisispora phaffii (strain ATCC 24235 / CBS 4417 / NBRC 1672 / NRRL Y-8282 / UCD 70-5)</name>
    <name type="common">Yeast</name>
    <name type="synonym">Fabospora phaffii</name>
    <dbReference type="NCBI Taxonomy" id="1071381"/>
    <lineage>
        <taxon>Eukaryota</taxon>
        <taxon>Fungi</taxon>
        <taxon>Dikarya</taxon>
        <taxon>Ascomycota</taxon>
        <taxon>Saccharomycotina</taxon>
        <taxon>Saccharomycetes</taxon>
        <taxon>Saccharomycetales</taxon>
        <taxon>Saccharomycetaceae</taxon>
        <taxon>Tetrapisispora</taxon>
    </lineage>
</organism>
<feature type="compositionally biased region" description="Low complexity" evidence="11">
    <location>
        <begin position="346"/>
        <end position="361"/>
    </location>
</feature>
<feature type="compositionally biased region" description="Polar residues" evidence="11">
    <location>
        <begin position="403"/>
        <end position="419"/>
    </location>
</feature>
<feature type="signal peptide" evidence="12">
    <location>
        <begin position="1"/>
        <end position="19"/>
    </location>
</feature>
<name>G8C199_TETPH</name>
<sequence length="519" mass="58242">MGWCGLEVTAALIYIKVCAMCGERGIWRGRRTGWHSRLFKTKNVLRNSLLATVRTRTRTHYSFVMFAADYDTVVSDVDTPFSLNLKNSHNNMMSAAKGSTNDSSPDTIDPTLKLASTTATSTNNSLSNINMFDQDKGAEYDVNNDVLLNNLLELDSGYSALRLSADSATRRLSEVITAKPKQYFKRNSFDMDNNVTMSQLMSEFNFNLNSSLSPSSKTRAGSFTLADHNNSNFHIRKSHSKRNNSVSTYLDSNNSNYLNKLNDLLHFENAILSDEEEEDDMLIRSPKSLSTSYYPPATDPSSAQPQFINPSQMLSDKASKAAIVATSGMDILPQDNKDDSLNGSATNNNETQNSNNNYTRYNSNASELETSLDELSLQFDNFPTIMQFTNNAMAVKNDPNTYLNQNIVTPSPSENIMTQQERKPNNRSPSLPNSTPVSRMRKSSTANSSSISANNDPLLKTFKCNNCEKAFRRSEHLKRHIRSVHSSERPFPCNYCEKKFSRSDNLSQHLKTHKKHGDF</sequence>
<keyword evidence="7" id="KW-0238">DNA-binding</keyword>
<comment type="subcellular location">
    <subcellularLocation>
        <location evidence="1">Nucleus</location>
    </subcellularLocation>
</comment>
<evidence type="ECO:0000256" key="5">
    <source>
        <dbReference type="ARBA" id="ARBA00022833"/>
    </source>
</evidence>
<dbReference type="InterPro" id="IPR013087">
    <property type="entry name" value="Znf_C2H2_type"/>
</dbReference>
<keyword evidence="15" id="KW-1185">Reference proteome</keyword>
<evidence type="ECO:0000256" key="11">
    <source>
        <dbReference type="SAM" id="MobiDB-lite"/>
    </source>
</evidence>
<dbReference type="GO" id="GO:0032502">
    <property type="term" value="P:developmental process"/>
    <property type="evidence" value="ECO:0007669"/>
    <property type="project" value="UniProtKB-ARBA"/>
</dbReference>
<keyword evidence="6" id="KW-0805">Transcription regulation</keyword>
<evidence type="ECO:0000256" key="6">
    <source>
        <dbReference type="ARBA" id="ARBA00023015"/>
    </source>
</evidence>
<gene>
    <name evidence="14" type="primary">TPHA0N01460</name>
    <name evidence="14" type="ordered locus">TPHA_0N01460</name>
</gene>
<evidence type="ECO:0000256" key="12">
    <source>
        <dbReference type="SAM" id="SignalP"/>
    </source>
</evidence>